<protein>
    <submittedName>
        <fullName evidence="3">Uncharacterized protein</fullName>
    </submittedName>
</protein>
<feature type="coiled-coil region" evidence="1">
    <location>
        <begin position="68"/>
        <end position="102"/>
    </location>
</feature>
<sequence length="187" mass="21621">MPGDKNLFSSLGHTEFSKERDDEQKMEKLVEKARGILFAKSIEEKIQKEAGETLKEEEILGKGKEILNEEAREEINFIEQQFEDLLNDSKRLEEMLRFLEKQYGWNKSEAWAMLGVLRHGLNVFYYNIEFGAPDEETVPKSGARSLETVFFQSIAHDYSPGTAAKALSLVRLYLQSARELLKERKKI</sequence>
<organism evidence="3 4">
    <name type="scientific">Candidatus Jorgensenbacteria bacterium CG11_big_fil_rev_8_21_14_0_20_38_23</name>
    <dbReference type="NCBI Taxonomy" id="1974594"/>
    <lineage>
        <taxon>Bacteria</taxon>
        <taxon>Candidatus Joergenseniibacteriota</taxon>
    </lineage>
</organism>
<name>A0A2H0NE76_9BACT</name>
<evidence type="ECO:0000256" key="2">
    <source>
        <dbReference type="SAM" id="MobiDB-lite"/>
    </source>
</evidence>
<feature type="compositionally biased region" description="Basic and acidic residues" evidence="2">
    <location>
        <begin position="15"/>
        <end position="24"/>
    </location>
</feature>
<dbReference type="EMBL" id="PCWR01000055">
    <property type="protein sequence ID" value="PIR06475.1"/>
    <property type="molecule type" value="Genomic_DNA"/>
</dbReference>
<evidence type="ECO:0000313" key="4">
    <source>
        <dbReference type="Proteomes" id="UP000228867"/>
    </source>
</evidence>
<dbReference type="Proteomes" id="UP000228867">
    <property type="component" value="Unassembled WGS sequence"/>
</dbReference>
<reference evidence="3 4" key="1">
    <citation type="submission" date="2017-09" db="EMBL/GenBank/DDBJ databases">
        <title>Depth-based differentiation of microbial function through sediment-hosted aquifers and enrichment of novel symbionts in the deep terrestrial subsurface.</title>
        <authorList>
            <person name="Probst A.J."/>
            <person name="Ladd B."/>
            <person name="Jarett J.K."/>
            <person name="Geller-Mcgrath D.E."/>
            <person name="Sieber C.M."/>
            <person name="Emerson J.B."/>
            <person name="Anantharaman K."/>
            <person name="Thomas B.C."/>
            <person name="Malmstrom R."/>
            <person name="Stieglmeier M."/>
            <person name="Klingl A."/>
            <person name="Woyke T."/>
            <person name="Ryan C.M."/>
            <person name="Banfield J.F."/>
        </authorList>
    </citation>
    <scope>NUCLEOTIDE SEQUENCE [LARGE SCALE GENOMIC DNA]</scope>
    <source>
        <strain evidence="3">CG11_big_fil_rev_8_21_14_0_20_38_23</strain>
    </source>
</reference>
<gene>
    <name evidence="3" type="ORF">COV54_02445</name>
</gene>
<accession>A0A2H0NE76</accession>
<keyword evidence="1" id="KW-0175">Coiled coil</keyword>
<evidence type="ECO:0000313" key="3">
    <source>
        <dbReference type="EMBL" id="PIR06475.1"/>
    </source>
</evidence>
<evidence type="ECO:0000256" key="1">
    <source>
        <dbReference type="SAM" id="Coils"/>
    </source>
</evidence>
<feature type="region of interest" description="Disordered" evidence="2">
    <location>
        <begin position="1"/>
        <end position="24"/>
    </location>
</feature>
<dbReference type="AlphaFoldDB" id="A0A2H0NE76"/>
<comment type="caution">
    <text evidence="3">The sequence shown here is derived from an EMBL/GenBank/DDBJ whole genome shotgun (WGS) entry which is preliminary data.</text>
</comment>
<proteinExistence type="predicted"/>